<feature type="domain" description="Iron-binding zinc finger CDGSH type" evidence="5">
    <location>
        <begin position="8"/>
        <end position="59"/>
    </location>
</feature>
<evidence type="ECO:0000256" key="2">
    <source>
        <dbReference type="ARBA" id="ARBA00022723"/>
    </source>
</evidence>
<evidence type="ECO:0000313" key="7">
    <source>
        <dbReference type="Proteomes" id="UP000199446"/>
    </source>
</evidence>
<dbReference type="Gene3D" id="3.40.5.90">
    <property type="entry name" value="CDGSH iron-sulfur domain, mitoNEET-type"/>
    <property type="match status" value="1"/>
</dbReference>
<reference evidence="7" key="1">
    <citation type="submission" date="2016-10" db="EMBL/GenBank/DDBJ databases">
        <authorList>
            <person name="Varghese N."/>
            <person name="Submissions S."/>
        </authorList>
    </citation>
    <scope>NUCLEOTIDE SEQUENCE [LARGE SCALE GENOMIC DNA]</scope>
    <source>
        <strain evidence="7">CGMCC 1.6992</strain>
    </source>
</reference>
<evidence type="ECO:0000256" key="4">
    <source>
        <dbReference type="ARBA" id="ARBA00023014"/>
    </source>
</evidence>
<dbReference type="STRING" id="482827.SAMN04488243_10663"/>
<dbReference type="GO" id="GO:0046872">
    <property type="term" value="F:metal ion binding"/>
    <property type="evidence" value="ECO:0007669"/>
    <property type="project" value="UniProtKB-KW"/>
</dbReference>
<dbReference type="AlphaFoldDB" id="A0A1G7ESD0"/>
<evidence type="ECO:0000259" key="5">
    <source>
        <dbReference type="SMART" id="SM00704"/>
    </source>
</evidence>
<dbReference type="RefSeq" id="WP_093005994.1">
    <property type="nucleotide sequence ID" value="NZ_FNBC01000006.1"/>
</dbReference>
<keyword evidence="4" id="KW-0411">Iron-sulfur</keyword>
<proteinExistence type="predicted"/>
<keyword evidence="7" id="KW-1185">Reference proteome</keyword>
<organism evidence="6 7">
    <name type="scientific">Thermus arciformis</name>
    <dbReference type="NCBI Taxonomy" id="482827"/>
    <lineage>
        <taxon>Bacteria</taxon>
        <taxon>Thermotogati</taxon>
        <taxon>Deinococcota</taxon>
        <taxon>Deinococci</taxon>
        <taxon>Thermales</taxon>
        <taxon>Thermaceae</taxon>
        <taxon>Thermus</taxon>
    </lineage>
</organism>
<dbReference type="InterPro" id="IPR018967">
    <property type="entry name" value="FeS-contain_CDGSH-typ"/>
</dbReference>
<dbReference type="OrthoDB" id="9795032at2"/>
<accession>A0A1G7ESD0</accession>
<evidence type="ECO:0000313" key="6">
    <source>
        <dbReference type="EMBL" id="SDE66537.1"/>
    </source>
</evidence>
<dbReference type="EMBL" id="FNBC01000006">
    <property type="protein sequence ID" value="SDE66537.1"/>
    <property type="molecule type" value="Genomic_DNA"/>
</dbReference>
<sequence>MRIRFRENGPYVVEPPPGAKVRFNGEELPLPKGNLALCRCGASQKKPFCDGSHKALGFQAEAGEMRAER</sequence>
<dbReference type="GO" id="GO:0051537">
    <property type="term" value="F:2 iron, 2 sulfur cluster binding"/>
    <property type="evidence" value="ECO:0007669"/>
    <property type="project" value="UniProtKB-KW"/>
</dbReference>
<gene>
    <name evidence="6" type="ORF">SAMN04488243_10663</name>
</gene>
<keyword evidence="1" id="KW-0001">2Fe-2S</keyword>
<evidence type="ECO:0000256" key="3">
    <source>
        <dbReference type="ARBA" id="ARBA00023004"/>
    </source>
</evidence>
<dbReference type="Proteomes" id="UP000199446">
    <property type="component" value="Unassembled WGS sequence"/>
</dbReference>
<dbReference type="SMART" id="SM00704">
    <property type="entry name" value="ZnF_CDGSH"/>
    <property type="match status" value="1"/>
</dbReference>
<dbReference type="InterPro" id="IPR042216">
    <property type="entry name" value="MitoNEET_CISD"/>
</dbReference>
<protein>
    <submittedName>
        <fullName evidence="6">Zn-finger domain of CDGSH type-containing protein</fullName>
    </submittedName>
</protein>
<keyword evidence="3" id="KW-0408">Iron</keyword>
<evidence type="ECO:0000256" key="1">
    <source>
        <dbReference type="ARBA" id="ARBA00022714"/>
    </source>
</evidence>
<dbReference type="Pfam" id="PF09360">
    <property type="entry name" value="zf-CDGSH"/>
    <property type="match status" value="1"/>
</dbReference>
<dbReference type="GO" id="GO:0005737">
    <property type="term" value="C:cytoplasm"/>
    <property type="evidence" value="ECO:0007669"/>
    <property type="project" value="UniProtKB-ARBA"/>
</dbReference>
<keyword evidence="2" id="KW-0479">Metal-binding</keyword>
<name>A0A1G7ESD0_9DEIN</name>